<name>A0ACC2W161_9TREE</name>
<proteinExistence type="predicted"/>
<gene>
    <name evidence="1" type="ORF">QFC19_003638</name>
</gene>
<protein>
    <submittedName>
        <fullName evidence="1">Uncharacterized protein</fullName>
    </submittedName>
</protein>
<comment type="caution">
    <text evidence="1">The sequence shown here is derived from an EMBL/GenBank/DDBJ whole genome shotgun (WGS) entry which is preliminary data.</text>
</comment>
<reference evidence="1" key="1">
    <citation type="submission" date="2023-04" db="EMBL/GenBank/DDBJ databases">
        <title>Draft Genome sequencing of Naganishia species isolated from polar environments using Oxford Nanopore Technology.</title>
        <authorList>
            <person name="Leo P."/>
            <person name="Venkateswaran K."/>
        </authorList>
    </citation>
    <scope>NUCLEOTIDE SEQUENCE</scope>
    <source>
        <strain evidence="1">MNA-CCFEE 5261</strain>
    </source>
</reference>
<organism evidence="1 2">
    <name type="scientific">Naganishia cerealis</name>
    <dbReference type="NCBI Taxonomy" id="610337"/>
    <lineage>
        <taxon>Eukaryota</taxon>
        <taxon>Fungi</taxon>
        <taxon>Dikarya</taxon>
        <taxon>Basidiomycota</taxon>
        <taxon>Agaricomycotina</taxon>
        <taxon>Tremellomycetes</taxon>
        <taxon>Filobasidiales</taxon>
        <taxon>Filobasidiaceae</taxon>
        <taxon>Naganishia</taxon>
    </lineage>
</organism>
<evidence type="ECO:0000313" key="1">
    <source>
        <dbReference type="EMBL" id="KAJ9105178.1"/>
    </source>
</evidence>
<accession>A0ACC2W161</accession>
<sequence length="131" mass="14239">MARLSDRIECLSPLFEVLRSSIDMPFKFSINIYVTQSMTPSETSRPLVEKTTSMNEKGMAEDDLEALTPSLPALTCHSSRITEEGNSRDTISTCSVPSPLYAVHDGRPKIPTIVRSFGAEAEGESVAVTGT</sequence>
<dbReference type="EMBL" id="JASBWR010000035">
    <property type="protein sequence ID" value="KAJ9105178.1"/>
    <property type="molecule type" value="Genomic_DNA"/>
</dbReference>
<keyword evidence="2" id="KW-1185">Reference proteome</keyword>
<dbReference type="Proteomes" id="UP001241377">
    <property type="component" value="Unassembled WGS sequence"/>
</dbReference>
<evidence type="ECO:0000313" key="2">
    <source>
        <dbReference type="Proteomes" id="UP001241377"/>
    </source>
</evidence>